<organism evidence="1 2">
    <name type="scientific">Sphaeroforma arctica JP610</name>
    <dbReference type="NCBI Taxonomy" id="667725"/>
    <lineage>
        <taxon>Eukaryota</taxon>
        <taxon>Ichthyosporea</taxon>
        <taxon>Ichthyophonida</taxon>
        <taxon>Sphaeroforma</taxon>
    </lineage>
</organism>
<name>A0A0L0GCI3_9EUKA</name>
<evidence type="ECO:0008006" key="3">
    <source>
        <dbReference type="Google" id="ProtNLM"/>
    </source>
</evidence>
<dbReference type="EMBL" id="KQ241644">
    <property type="protein sequence ID" value="KNC86609.1"/>
    <property type="molecule type" value="Genomic_DNA"/>
</dbReference>
<evidence type="ECO:0000313" key="2">
    <source>
        <dbReference type="Proteomes" id="UP000054560"/>
    </source>
</evidence>
<dbReference type="GeneID" id="25901742"/>
<protein>
    <recommendedName>
        <fullName evidence="3">Aldehyde dehydrogenase domain-containing protein</fullName>
    </recommendedName>
</protein>
<dbReference type="eggNOG" id="ENOG502QUKE">
    <property type="taxonomic scope" value="Eukaryota"/>
</dbReference>
<dbReference type="OrthoDB" id="436969at2759"/>
<dbReference type="RefSeq" id="XP_014160511.1">
    <property type="nucleotide sequence ID" value="XM_014305036.1"/>
</dbReference>
<dbReference type="Proteomes" id="UP000054560">
    <property type="component" value="Unassembled WGS sequence"/>
</dbReference>
<reference evidence="1 2" key="1">
    <citation type="submission" date="2011-02" db="EMBL/GenBank/DDBJ databases">
        <title>The Genome Sequence of Sphaeroforma arctica JP610.</title>
        <authorList>
            <consortium name="The Broad Institute Genome Sequencing Platform"/>
            <person name="Russ C."/>
            <person name="Cuomo C."/>
            <person name="Young S.K."/>
            <person name="Zeng Q."/>
            <person name="Gargeya S."/>
            <person name="Alvarado L."/>
            <person name="Berlin A."/>
            <person name="Chapman S.B."/>
            <person name="Chen Z."/>
            <person name="Freedman E."/>
            <person name="Gellesch M."/>
            <person name="Goldberg J."/>
            <person name="Griggs A."/>
            <person name="Gujja S."/>
            <person name="Heilman E."/>
            <person name="Heiman D."/>
            <person name="Howarth C."/>
            <person name="Mehta T."/>
            <person name="Neiman D."/>
            <person name="Pearson M."/>
            <person name="Roberts A."/>
            <person name="Saif S."/>
            <person name="Shea T."/>
            <person name="Shenoy N."/>
            <person name="Sisk P."/>
            <person name="Stolte C."/>
            <person name="Sykes S."/>
            <person name="White J."/>
            <person name="Yandava C."/>
            <person name="Burger G."/>
            <person name="Gray M.W."/>
            <person name="Holland P.W.H."/>
            <person name="King N."/>
            <person name="Lang F.B.F."/>
            <person name="Roger A.J."/>
            <person name="Ruiz-Trillo I."/>
            <person name="Haas B."/>
            <person name="Nusbaum C."/>
            <person name="Birren B."/>
        </authorList>
    </citation>
    <scope>NUCLEOTIDE SEQUENCE [LARGE SCALE GENOMIC DNA]</scope>
    <source>
        <strain evidence="1 2">JP610</strain>
    </source>
</reference>
<dbReference type="SUPFAM" id="SSF53720">
    <property type="entry name" value="ALDH-like"/>
    <property type="match status" value="1"/>
</dbReference>
<gene>
    <name evidence="1" type="ORF">SARC_01238</name>
</gene>
<dbReference type="GO" id="GO:0016491">
    <property type="term" value="F:oxidoreductase activity"/>
    <property type="evidence" value="ECO:0007669"/>
    <property type="project" value="InterPro"/>
</dbReference>
<dbReference type="InterPro" id="IPR016161">
    <property type="entry name" value="Ald_DH/histidinol_DH"/>
</dbReference>
<dbReference type="AlphaFoldDB" id="A0A0L0GCI3"/>
<proteinExistence type="predicted"/>
<evidence type="ECO:0000313" key="1">
    <source>
        <dbReference type="EMBL" id="KNC86609.1"/>
    </source>
</evidence>
<accession>A0A0L0GCI3</accession>
<sequence length="772" mass="86408">MSMPILSRNTLLRFRSASAVLNTVRKRQYNFASRQYVACFGDLPPVDTDKLRKDALKYLDSFDPKLWYDKPIVTHLQGHSLASGDKDAKSITTTDAFQKENGLQILSSPKVVDRVIQHIQTYQAPDKDLRKVVRSIESEILFNESAAMLIGNQAKDFGKQDGVTEIEESHMANTVERRLNDKLFEDETKGMLHIDRSPALVGCVSNFTNFLDLCRKTLRNLELGIPVVVLSRSNTVQHTFRWFMMLQEYMQKHGLDAGMVTYVSCDIEQQRRIMSECNGSPLYFTGARPVAKAIKDILPNTFSSTGGPNTMVATHLTGPVNEAVIMSAAIENSGQCTALRHLVTPNCTDGVLEDIFSRENLQVVDQASDSLRVEGFSAQLKGWAETFGKEVPETHTQHSEKAPVAYRISAYTPKTTESNAHVSTQSLPYGIDEHWRRCFVDVTTTADVETLSSEAFVNDLCRWLVTEQPITLSVNAPDSIEREKGWPLAMRLFEKTAQVVYSIGDTEKSPALSCQARPQEAEVFGEFPPRSVLSTYTKFPVIVPSSTPGYMTTYTHLHLLNEAAKAKEFEACKAVRSLWSCVKNKVDTDSQTHVHGYLAMLSDYIYDATQSGPHKGYGARTALWGLQRPPINGQMTEIRIPTSDVDTCTQALPYILPFYMTNAREQVRVSMTSGDDEGKNFAKELEKACPGLQIVCEAQTDFDMRVQTVNPWNALVIGRDTGTGSLLLNDQYPLVDKFVSVLMPLGHIKSTRSDDTEFLEAFSRSHKWLRAQ</sequence>
<keyword evidence="2" id="KW-1185">Reference proteome</keyword>